<proteinExistence type="predicted"/>
<organism evidence="1 2">
    <name type="scientific">Senna tora</name>
    <dbReference type="NCBI Taxonomy" id="362788"/>
    <lineage>
        <taxon>Eukaryota</taxon>
        <taxon>Viridiplantae</taxon>
        <taxon>Streptophyta</taxon>
        <taxon>Embryophyta</taxon>
        <taxon>Tracheophyta</taxon>
        <taxon>Spermatophyta</taxon>
        <taxon>Magnoliopsida</taxon>
        <taxon>eudicotyledons</taxon>
        <taxon>Gunneridae</taxon>
        <taxon>Pentapetalae</taxon>
        <taxon>rosids</taxon>
        <taxon>fabids</taxon>
        <taxon>Fabales</taxon>
        <taxon>Fabaceae</taxon>
        <taxon>Caesalpinioideae</taxon>
        <taxon>Cassia clade</taxon>
        <taxon>Senna</taxon>
    </lineage>
</organism>
<dbReference type="Proteomes" id="UP000634136">
    <property type="component" value="Unassembled WGS sequence"/>
</dbReference>
<accession>A0A835CJ08</accession>
<dbReference type="EMBL" id="JAAIUW010000001">
    <property type="protein sequence ID" value="KAF7844079.1"/>
    <property type="molecule type" value="Genomic_DNA"/>
</dbReference>
<comment type="caution">
    <text evidence="1">The sequence shown here is derived from an EMBL/GenBank/DDBJ whole genome shotgun (WGS) entry which is preliminary data.</text>
</comment>
<sequence length="382" mass="43387">MSDDVPRFGNSFPLNSFELSSIYEVGCYEVKDELEEKIDDNDEIRSKCKAKTEIETLHCVCVKFRIWKSDTKNSVYDLGGVLFTMPSTSLWKCPTQVLGQENHGTRFCLGCLWCDNYLLVQNDEKLGIGENKALLLEGFDGISMSMVTDCNFARLIWHSWAFVYLFSSGDFSIDDDACIVLDEMHNNYRELFKESNGFIALTSSWDYAASTFYLETGIAATILIIVSTSCSLDMLYNMMNYWVVEDLVVIFCNDGTKDILLHKGLDEVHESVNPYTQSQIKWSGYLMIVNLAIPRCLCLYVQEVLIVALIVGVLGLWNDLHNELVVVHFFTCALARWAMPSKLNISHTQGREAIMCALMALKRFVTTHANLVAQLLYPNVFE</sequence>
<name>A0A835CJ08_9FABA</name>
<gene>
    <name evidence="1" type="ORF">G2W53_000984</name>
</gene>
<evidence type="ECO:0000313" key="2">
    <source>
        <dbReference type="Proteomes" id="UP000634136"/>
    </source>
</evidence>
<protein>
    <submittedName>
        <fullName evidence="1">Protein SERAC1</fullName>
    </submittedName>
</protein>
<keyword evidence="2" id="KW-1185">Reference proteome</keyword>
<reference evidence="1" key="1">
    <citation type="submission" date="2020-09" db="EMBL/GenBank/DDBJ databases">
        <title>Genome-Enabled Discovery of Anthraquinone Biosynthesis in Senna tora.</title>
        <authorList>
            <person name="Kang S.-H."/>
            <person name="Pandey R.P."/>
            <person name="Lee C.-M."/>
            <person name="Sim J.-S."/>
            <person name="Jeong J.-T."/>
            <person name="Choi B.-S."/>
            <person name="Jung M."/>
            <person name="Ginzburg D."/>
            <person name="Zhao K."/>
            <person name="Won S.Y."/>
            <person name="Oh T.-J."/>
            <person name="Yu Y."/>
            <person name="Kim N.-H."/>
            <person name="Lee O.R."/>
            <person name="Lee T.-H."/>
            <person name="Bashyal P."/>
            <person name="Kim T.-S."/>
            <person name="Lee W.-H."/>
            <person name="Kawkins C."/>
            <person name="Kim C.-K."/>
            <person name="Kim J.S."/>
            <person name="Ahn B.O."/>
            <person name="Rhee S.Y."/>
            <person name="Sohng J.K."/>
        </authorList>
    </citation>
    <scope>NUCLEOTIDE SEQUENCE</scope>
    <source>
        <tissue evidence="1">Leaf</tissue>
    </source>
</reference>
<dbReference type="AlphaFoldDB" id="A0A835CJ08"/>
<evidence type="ECO:0000313" key="1">
    <source>
        <dbReference type="EMBL" id="KAF7844079.1"/>
    </source>
</evidence>